<evidence type="ECO:0000256" key="1">
    <source>
        <dbReference type="SAM" id="Phobius"/>
    </source>
</evidence>
<evidence type="ECO:0000313" key="3">
    <source>
        <dbReference type="Proteomes" id="UP000594263"/>
    </source>
</evidence>
<dbReference type="Proteomes" id="UP000594263">
    <property type="component" value="Unplaced"/>
</dbReference>
<name>A0A7N0V5Z9_KALFE</name>
<feature type="transmembrane region" description="Helical" evidence="1">
    <location>
        <begin position="15"/>
        <end position="33"/>
    </location>
</feature>
<dbReference type="PANTHER" id="PTHR34268:SF8">
    <property type="entry name" value="FAE DOMAIN-CONTAINING PROTEIN"/>
    <property type="match status" value="1"/>
</dbReference>
<dbReference type="AlphaFoldDB" id="A0A7N0V5Z9"/>
<accession>A0A7N0V5Z9</accession>
<keyword evidence="1" id="KW-0812">Transmembrane</keyword>
<dbReference type="EnsemblPlants" id="Kaladp0099s0123.1.v1.1">
    <property type="protein sequence ID" value="Kaladp0099s0123.1.v1.1.CDS.1"/>
    <property type="gene ID" value="Kaladp0099s0123.v1.1"/>
</dbReference>
<sequence>MAVEDVISSSLGDNGLLKVAMFFLVQALVYIILSNSSDIFSKTSTLRSTSSDRLSLPQLRYLIPDGEGPKED</sequence>
<evidence type="ECO:0000313" key="2">
    <source>
        <dbReference type="EnsemblPlants" id="Kaladp0099s0123.1.v1.1.CDS.1"/>
    </source>
</evidence>
<keyword evidence="1" id="KW-1133">Transmembrane helix</keyword>
<keyword evidence="3" id="KW-1185">Reference proteome</keyword>
<proteinExistence type="predicted"/>
<dbReference type="PANTHER" id="PTHR34268">
    <property type="entry name" value="OS01G0321850 PROTEIN"/>
    <property type="match status" value="1"/>
</dbReference>
<reference evidence="2" key="1">
    <citation type="submission" date="2021-01" db="UniProtKB">
        <authorList>
            <consortium name="EnsemblPlants"/>
        </authorList>
    </citation>
    <scope>IDENTIFICATION</scope>
</reference>
<keyword evidence="1" id="KW-0472">Membrane</keyword>
<protein>
    <submittedName>
        <fullName evidence="2">Uncharacterized protein</fullName>
    </submittedName>
</protein>
<organism evidence="2 3">
    <name type="scientific">Kalanchoe fedtschenkoi</name>
    <name type="common">Lavender scallops</name>
    <name type="synonym">South American air plant</name>
    <dbReference type="NCBI Taxonomy" id="63787"/>
    <lineage>
        <taxon>Eukaryota</taxon>
        <taxon>Viridiplantae</taxon>
        <taxon>Streptophyta</taxon>
        <taxon>Embryophyta</taxon>
        <taxon>Tracheophyta</taxon>
        <taxon>Spermatophyta</taxon>
        <taxon>Magnoliopsida</taxon>
        <taxon>eudicotyledons</taxon>
        <taxon>Gunneridae</taxon>
        <taxon>Pentapetalae</taxon>
        <taxon>Saxifragales</taxon>
        <taxon>Crassulaceae</taxon>
        <taxon>Kalanchoe</taxon>
    </lineage>
</organism>
<dbReference type="Gramene" id="Kaladp0099s0123.1.v1.1">
    <property type="protein sequence ID" value="Kaladp0099s0123.1.v1.1.CDS.1"/>
    <property type="gene ID" value="Kaladp0099s0123.v1.1"/>
</dbReference>